<feature type="compositionally biased region" description="Basic residues" evidence="8">
    <location>
        <begin position="368"/>
        <end position="377"/>
    </location>
</feature>
<keyword evidence="4 7" id="KW-0547">Nucleotide-binding</keyword>
<name>A0A517ZW74_9PLAN</name>
<dbReference type="Gene3D" id="1.10.510.10">
    <property type="entry name" value="Transferase(Phosphotransferase) domain 1"/>
    <property type="match status" value="1"/>
</dbReference>
<dbReference type="PANTHER" id="PTHR43289">
    <property type="entry name" value="MITOGEN-ACTIVATED PROTEIN KINASE KINASE KINASE 20-RELATED"/>
    <property type="match status" value="1"/>
</dbReference>
<keyword evidence="6 7" id="KW-0067">ATP-binding</keyword>
<evidence type="ECO:0000256" key="6">
    <source>
        <dbReference type="ARBA" id="ARBA00022840"/>
    </source>
</evidence>
<feature type="compositionally biased region" description="Low complexity" evidence="8">
    <location>
        <begin position="406"/>
        <end position="416"/>
    </location>
</feature>
<dbReference type="EMBL" id="CP036276">
    <property type="protein sequence ID" value="QDU46706.1"/>
    <property type="molecule type" value="Genomic_DNA"/>
</dbReference>
<dbReference type="SUPFAM" id="SSF56112">
    <property type="entry name" value="Protein kinase-like (PK-like)"/>
    <property type="match status" value="1"/>
</dbReference>
<feature type="binding site" evidence="7">
    <location>
        <position position="114"/>
    </location>
    <ligand>
        <name>ATP</name>
        <dbReference type="ChEBI" id="CHEBI:30616"/>
    </ligand>
</feature>
<feature type="compositionally biased region" description="Basic residues" evidence="8">
    <location>
        <begin position="53"/>
        <end position="63"/>
    </location>
</feature>
<evidence type="ECO:0000256" key="7">
    <source>
        <dbReference type="PROSITE-ProRule" id="PRU10141"/>
    </source>
</evidence>
<dbReference type="GO" id="GO:0004674">
    <property type="term" value="F:protein serine/threonine kinase activity"/>
    <property type="evidence" value="ECO:0007669"/>
    <property type="project" value="UniProtKB-KW"/>
</dbReference>
<feature type="compositionally biased region" description="Basic and acidic residues" evidence="8">
    <location>
        <begin position="10"/>
        <end position="52"/>
    </location>
</feature>
<reference evidence="11 12" key="1">
    <citation type="submission" date="2019-02" db="EMBL/GenBank/DDBJ databases">
        <title>Deep-cultivation of Planctomycetes and their phenomic and genomic characterization uncovers novel biology.</title>
        <authorList>
            <person name="Wiegand S."/>
            <person name="Jogler M."/>
            <person name="Boedeker C."/>
            <person name="Pinto D."/>
            <person name="Vollmers J."/>
            <person name="Rivas-Marin E."/>
            <person name="Kohn T."/>
            <person name="Peeters S.H."/>
            <person name="Heuer A."/>
            <person name="Rast P."/>
            <person name="Oberbeckmann S."/>
            <person name="Bunk B."/>
            <person name="Jeske O."/>
            <person name="Meyerdierks A."/>
            <person name="Storesund J.E."/>
            <person name="Kallscheuer N."/>
            <person name="Luecker S."/>
            <person name="Lage O.M."/>
            <person name="Pohl T."/>
            <person name="Merkel B.J."/>
            <person name="Hornburger P."/>
            <person name="Mueller R.-W."/>
            <person name="Bruemmer F."/>
            <person name="Labrenz M."/>
            <person name="Spormann A.M."/>
            <person name="Op den Camp H."/>
            <person name="Overmann J."/>
            <person name="Amann R."/>
            <person name="Jetten M.S.M."/>
            <person name="Mascher T."/>
            <person name="Medema M.H."/>
            <person name="Devos D.P."/>
            <person name="Kaster A.-K."/>
            <person name="Ovreas L."/>
            <person name="Rohde M."/>
            <person name="Galperin M.Y."/>
            <person name="Jogler C."/>
        </authorList>
    </citation>
    <scope>NUCLEOTIDE SEQUENCE [LARGE SCALE GENOMIC DNA]</scope>
    <source>
        <strain evidence="11 12">Mal52</strain>
    </source>
</reference>
<evidence type="ECO:0000256" key="1">
    <source>
        <dbReference type="ARBA" id="ARBA00012513"/>
    </source>
</evidence>
<dbReference type="AlphaFoldDB" id="A0A517ZW74"/>
<dbReference type="InterPro" id="IPR011009">
    <property type="entry name" value="Kinase-like_dom_sf"/>
</dbReference>
<dbReference type="InterPro" id="IPR000719">
    <property type="entry name" value="Prot_kinase_dom"/>
</dbReference>
<dbReference type="GO" id="GO:0005524">
    <property type="term" value="F:ATP binding"/>
    <property type="evidence" value="ECO:0007669"/>
    <property type="project" value="UniProtKB-UniRule"/>
</dbReference>
<proteinExistence type="predicted"/>
<dbReference type="PANTHER" id="PTHR43289:SF6">
    <property type="entry name" value="SERINE_THREONINE-PROTEIN KINASE NEKL-3"/>
    <property type="match status" value="1"/>
</dbReference>
<evidence type="ECO:0000256" key="9">
    <source>
        <dbReference type="SAM" id="Phobius"/>
    </source>
</evidence>
<evidence type="ECO:0000256" key="3">
    <source>
        <dbReference type="ARBA" id="ARBA00022679"/>
    </source>
</evidence>
<keyword evidence="9" id="KW-0812">Transmembrane</keyword>
<dbReference type="InterPro" id="IPR017441">
    <property type="entry name" value="Protein_kinase_ATP_BS"/>
</dbReference>
<dbReference type="Pfam" id="PF00069">
    <property type="entry name" value="Pkinase"/>
    <property type="match status" value="1"/>
</dbReference>
<feature type="transmembrane region" description="Helical" evidence="9">
    <location>
        <begin position="528"/>
        <end position="553"/>
    </location>
</feature>
<feature type="region of interest" description="Disordered" evidence="8">
    <location>
        <begin position="1"/>
        <end position="84"/>
    </location>
</feature>
<dbReference type="RefSeq" id="WP_145379195.1">
    <property type="nucleotide sequence ID" value="NZ_CP036276.1"/>
</dbReference>
<evidence type="ECO:0000256" key="8">
    <source>
        <dbReference type="SAM" id="MobiDB-lite"/>
    </source>
</evidence>
<dbReference type="Proteomes" id="UP000319383">
    <property type="component" value="Chromosome"/>
</dbReference>
<feature type="region of interest" description="Disordered" evidence="8">
    <location>
        <begin position="357"/>
        <end position="423"/>
    </location>
</feature>
<evidence type="ECO:0000256" key="2">
    <source>
        <dbReference type="ARBA" id="ARBA00022527"/>
    </source>
</evidence>
<dbReference type="EC" id="2.7.11.1" evidence="1"/>
<feature type="domain" description="Protein kinase" evidence="10">
    <location>
        <begin position="85"/>
        <end position="346"/>
    </location>
</feature>
<evidence type="ECO:0000313" key="11">
    <source>
        <dbReference type="EMBL" id="QDU46706.1"/>
    </source>
</evidence>
<keyword evidence="5 11" id="KW-0418">Kinase</keyword>
<dbReference type="KEGG" id="sdyn:Mal52_52280"/>
<organism evidence="11 12">
    <name type="scientific">Symmachiella dynata</name>
    <dbReference type="NCBI Taxonomy" id="2527995"/>
    <lineage>
        <taxon>Bacteria</taxon>
        <taxon>Pseudomonadati</taxon>
        <taxon>Planctomycetota</taxon>
        <taxon>Planctomycetia</taxon>
        <taxon>Planctomycetales</taxon>
        <taxon>Planctomycetaceae</taxon>
        <taxon>Symmachiella</taxon>
    </lineage>
</organism>
<gene>
    <name evidence="11" type="primary">prkC_14</name>
    <name evidence="11" type="ORF">Mal52_52280</name>
</gene>
<dbReference type="CDD" id="cd14014">
    <property type="entry name" value="STKc_PknB_like"/>
    <property type="match status" value="1"/>
</dbReference>
<keyword evidence="3 11" id="KW-0808">Transferase</keyword>
<evidence type="ECO:0000259" key="10">
    <source>
        <dbReference type="PROSITE" id="PS50011"/>
    </source>
</evidence>
<sequence>MRNYHHCRRAPGDRASRSGRSDAEAAAHDAAARQTAERTLDDTNHAQDEAKTPRKINKPKSKRPAPAMADKPTPKKKKSTQIGDFKLLKRLGKGGMGEVFLAHQVSLDRKVAFKTLSKQLASKKSFIERFYREARSMAKLDHPHVVRGYAVGEADGIHYVAMEFIDGRSLHDWMKKLARIEIGDAVHVAIRCAEALEHAHELNIIHRDIKPDNVLVTKSGIVKVADLGLAKALDDDMSMTQSGTGLGTPYYMPPEQARNAKYVDGRSDIYALGCMLYYCVTGAHPFEGDSTLEIITAKERGIFKSARRVNPAVPERLDLIIDKALAKDPSHRYQTCTDLINDLDSLQMDVETLSFAEEAVVSPSTSRSARHTPRARRSSAPSSQPSPTPSPGAATPKPRERRRPVKPSSSSSMRPVTSGSQKSTSGEWWYVQYRDSQGKKIVSKLRTAQVQQQLKAGNISTRAKGKTSADAAYAPLASFPEFLEIVEQKLIKKRAAQKQEQFNHLYDRIDREERWYRRWRGLRRFRDSLLGGAGLIVYLAIIAAVIAALWFAFPYALAYLRETFPNLFL</sequence>
<evidence type="ECO:0000256" key="4">
    <source>
        <dbReference type="ARBA" id="ARBA00022741"/>
    </source>
</evidence>
<protein>
    <recommendedName>
        <fullName evidence="1">non-specific serine/threonine protein kinase</fullName>
        <ecNumber evidence="1">2.7.11.1</ecNumber>
    </recommendedName>
</protein>
<dbReference type="Gene3D" id="3.30.200.20">
    <property type="entry name" value="Phosphorylase Kinase, domain 1"/>
    <property type="match status" value="1"/>
</dbReference>
<dbReference type="PROSITE" id="PS00107">
    <property type="entry name" value="PROTEIN_KINASE_ATP"/>
    <property type="match status" value="1"/>
</dbReference>
<evidence type="ECO:0000256" key="5">
    <source>
        <dbReference type="ARBA" id="ARBA00022777"/>
    </source>
</evidence>
<dbReference type="SMART" id="SM00220">
    <property type="entry name" value="S_TKc"/>
    <property type="match status" value="1"/>
</dbReference>
<keyword evidence="12" id="KW-1185">Reference proteome</keyword>
<dbReference type="PROSITE" id="PS50011">
    <property type="entry name" value="PROTEIN_KINASE_DOM"/>
    <property type="match status" value="1"/>
</dbReference>
<keyword evidence="9" id="KW-0472">Membrane</keyword>
<accession>A0A517ZW74</accession>
<keyword evidence="9" id="KW-1133">Transmembrane helix</keyword>
<evidence type="ECO:0000313" key="12">
    <source>
        <dbReference type="Proteomes" id="UP000319383"/>
    </source>
</evidence>
<dbReference type="InterPro" id="IPR008271">
    <property type="entry name" value="Ser/Thr_kinase_AS"/>
</dbReference>
<dbReference type="PROSITE" id="PS00108">
    <property type="entry name" value="PROTEIN_KINASE_ST"/>
    <property type="match status" value="1"/>
</dbReference>
<dbReference type="FunFam" id="1.10.510.10:FF:000021">
    <property type="entry name" value="Serine/threonine protein kinase"/>
    <property type="match status" value="1"/>
</dbReference>
<keyword evidence="2" id="KW-0723">Serine/threonine-protein kinase</keyword>